<reference evidence="10" key="1">
    <citation type="submission" date="2020-04" db="EMBL/GenBank/DDBJ databases">
        <authorList>
            <person name="Zhang T."/>
        </authorList>
    </citation>
    <scope>NUCLEOTIDE SEQUENCE</scope>
    <source>
        <strain evidence="10">HKST-UBA01</strain>
    </source>
</reference>
<feature type="non-terminal residue" evidence="10">
    <location>
        <position position="1"/>
    </location>
</feature>
<keyword evidence="5 7" id="KW-0472">Membrane</keyword>
<comment type="caution">
    <text evidence="10">The sequence shown here is derived from an EMBL/GenBank/DDBJ whole genome shotgun (WGS) entry which is preliminary data.</text>
</comment>
<dbReference type="Pfam" id="PF12704">
    <property type="entry name" value="MacB_PCD"/>
    <property type="match status" value="1"/>
</dbReference>
<evidence type="ECO:0000313" key="10">
    <source>
        <dbReference type="EMBL" id="MCA9728744.1"/>
    </source>
</evidence>
<feature type="domain" description="MacB-like periplasmic core" evidence="9">
    <location>
        <begin position="15"/>
        <end position="174"/>
    </location>
</feature>
<evidence type="ECO:0000256" key="1">
    <source>
        <dbReference type="ARBA" id="ARBA00004651"/>
    </source>
</evidence>
<dbReference type="AlphaFoldDB" id="A0A956RRL6"/>
<feature type="domain" description="ABC3 transporter permease C-terminal" evidence="8">
    <location>
        <begin position="211"/>
        <end position="324"/>
    </location>
</feature>
<keyword evidence="3 7" id="KW-0812">Transmembrane</keyword>
<dbReference type="EMBL" id="JAGQHR010000464">
    <property type="protein sequence ID" value="MCA9728744.1"/>
    <property type="molecule type" value="Genomic_DNA"/>
</dbReference>
<proteinExistence type="inferred from homology"/>
<evidence type="ECO:0000259" key="9">
    <source>
        <dbReference type="Pfam" id="PF12704"/>
    </source>
</evidence>
<dbReference type="InterPro" id="IPR050250">
    <property type="entry name" value="Macrolide_Exporter_MacB"/>
</dbReference>
<sequence>KTETQGAAPFISTAPHDLTMADAEAIRRRIFGVSRLAPISLGATAAGFGERSRNATVIGTSAEFLEVRKIQIQSGRFLPPELDAPVCVLGAAMARELFRGANPLGQIVRLGEYRFRVIGVVAPRGVSIGVDLDEVVYVPVETGMRIFNKTSLFRLLIEVTAHQRIEEVRQKVVDLLAERHHEEDVTVLTQDSVLSTFNQILRVLTAALAGIATISLGVAGVGIMNVMLVSVAERTREIGLLKALGATGRQIAGVFLVEASLVSTGGGILGLVAGVGGGALLQHFVPEFPARAPWWAIAAALAVSVAVGVAFGWLPARTASRLDPVDALMRRKARG</sequence>
<evidence type="ECO:0000256" key="6">
    <source>
        <dbReference type="ARBA" id="ARBA00038076"/>
    </source>
</evidence>
<dbReference type="InterPro" id="IPR003838">
    <property type="entry name" value="ABC3_permease_C"/>
</dbReference>
<dbReference type="Proteomes" id="UP000697710">
    <property type="component" value="Unassembled WGS sequence"/>
</dbReference>
<feature type="transmembrane region" description="Helical" evidence="7">
    <location>
        <begin position="294"/>
        <end position="314"/>
    </location>
</feature>
<comment type="subcellular location">
    <subcellularLocation>
        <location evidence="1">Cell membrane</location>
        <topology evidence="1">Multi-pass membrane protein</topology>
    </subcellularLocation>
</comment>
<dbReference type="PANTHER" id="PTHR30572:SF4">
    <property type="entry name" value="ABC TRANSPORTER PERMEASE YTRF"/>
    <property type="match status" value="1"/>
</dbReference>
<feature type="transmembrane region" description="Helical" evidence="7">
    <location>
        <begin position="251"/>
        <end position="274"/>
    </location>
</feature>
<name>A0A956RRL6_UNCEI</name>
<gene>
    <name evidence="10" type="ORF">KC729_13725</name>
</gene>
<comment type="similarity">
    <text evidence="6">Belongs to the ABC-4 integral membrane protein family.</text>
</comment>
<keyword evidence="2" id="KW-1003">Cell membrane</keyword>
<dbReference type="GO" id="GO:0005886">
    <property type="term" value="C:plasma membrane"/>
    <property type="evidence" value="ECO:0007669"/>
    <property type="project" value="UniProtKB-SubCell"/>
</dbReference>
<reference evidence="10" key="2">
    <citation type="journal article" date="2021" name="Microbiome">
        <title>Successional dynamics and alternative stable states in a saline activated sludge microbial community over 9 years.</title>
        <authorList>
            <person name="Wang Y."/>
            <person name="Ye J."/>
            <person name="Ju F."/>
            <person name="Liu L."/>
            <person name="Boyd J.A."/>
            <person name="Deng Y."/>
            <person name="Parks D.H."/>
            <person name="Jiang X."/>
            <person name="Yin X."/>
            <person name="Woodcroft B.J."/>
            <person name="Tyson G.W."/>
            <person name="Hugenholtz P."/>
            <person name="Polz M.F."/>
            <person name="Zhang T."/>
        </authorList>
    </citation>
    <scope>NUCLEOTIDE SEQUENCE</scope>
    <source>
        <strain evidence="10">HKST-UBA01</strain>
    </source>
</reference>
<accession>A0A956RRL6</accession>
<organism evidence="10 11">
    <name type="scientific">Eiseniibacteriota bacterium</name>
    <dbReference type="NCBI Taxonomy" id="2212470"/>
    <lineage>
        <taxon>Bacteria</taxon>
        <taxon>Candidatus Eiseniibacteriota</taxon>
    </lineage>
</organism>
<dbReference type="GO" id="GO:0022857">
    <property type="term" value="F:transmembrane transporter activity"/>
    <property type="evidence" value="ECO:0007669"/>
    <property type="project" value="TreeGrafter"/>
</dbReference>
<evidence type="ECO:0000313" key="11">
    <source>
        <dbReference type="Proteomes" id="UP000697710"/>
    </source>
</evidence>
<evidence type="ECO:0000256" key="7">
    <source>
        <dbReference type="SAM" id="Phobius"/>
    </source>
</evidence>
<feature type="transmembrane region" description="Helical" evidence="7">
    <location>
        <begin position="203"/>
        <end position="230"/>
    </location>
</feature>
<dbReference type="Pfam" id="PF02687">
    <property type="entry name" value="FtsX"/>
    <property type="match status" value="1"/>
</dbReference>
<dbReference type="PANTHER" id="PTHR30572">
    <property type="entry name" value="MEMBRANE COMPONENT OF TRANSPORTER-RELATED"/>
    <property type="match status" value="1"/>
</dbReference>
<keyword evidence="4 7" id="KW-1133">Transmembrane helix</keyword>
<evidence type="ECO:0000256" key="4">
    <source>
        <dbReference type="ARBA" id="ARBA00022989"/>
    </source>
</evidence>
<evidence type="ECO:0000256" key="5">
    <source>
        <dbReference type="ARBA" id="ARBA00023136"/>
    </source>
</evidence>
<protein>
    <submittedName>
        <fullName evidence="10">ABC transporter permease</fullName>
    </submittedName>
</protein>
<evidence type="ECO:0000259" key="8">
    <source>
        <dbReference type="Pfam" id="PF02687"/>
    </source>
</evidence>
<dbReference type="InterPro" id="IPR025857">
    <property type="entry name" value="MacB_PCD"/>
</dbReference>
<evidence type="ECO:0000256" key="3">
    <source>
        <dbReference type="ARBA" id="ARBA00022692"/>
    </source>
</evidence>
<evidence type="ECO:0000256" key="2">
    <source>
        <dbReference type="ARBA" id="ARBA00022475"/>
    </source>
</evidence>